<protein>
    <submittedName>
        <fullName evidence="1">Predicted protein</fullName>
    </submittedName>
</protein>
<evidence type="ECO:0000313" key="2">
    <source>
        <dbReference type="Proteomes" id="UP000008142"/>
    </source>
</evidence>
<name>F0UPD5_AJEC8</name>
<dbReference type="AlphaFoldDB" id="F0UPD5"/>
<reference evidence="2" key="1">
    <citation type="submission" date="2008-07" db="EMBL/GenBank/DDBJ databases">
        <title>Annotation of Ajellomyces capsulatus strain H88.</title>
        <authorList>
            <person name="Champion M."/>
            <person name="Cuomo C."/>
            <person name="Ma L.-J."/>
            <person name="Henn M.R."/>
            <person name="Sil A."/>
            <person name="Goldman B."/>
            <person name="Young S.K."/>
            <person name="Kodira C.D."/>
            <person name="Zeng Q."/>
            <person name="Koehrsen M."/>
            <person name="Alvarado L."/>
            <person name="Berlin A."/>
            <person name="Borenstein D."/>
            <person name="Chen Z."/>
            <person name="Engels R."/>
            <person name="Freedman E."/>
            <person name="Gellesch M."/>
            <person name="Goldberg J."/>
            <person name="Griggs A."/>
            <person name="Gujja S."/>
            <person name="Heiman D."/>
            <person name="Hepburn T."/>
            <person name="Howarth C."/>
            <person name="Jen D."/>
            <person name="Larson L."/>
            <person name="Lewis B."/>
            <person name="Mehta T."/>
            <person name="Park D."/>
            <person name="Pearson M."/>
            <person name="Roberts A."/>
            <person name="Saif S."/>
            <person name="Shea T."/>
            <person name="Shenoy N."/>
            <person name="Sisk P."/>
            <person name="Stolte C."/>
            <person name="Sykes S."/>
            <person name="Walk T."/>
            <person name="White J."/>
            <person name="Yandava C."/>
            <person name="Klein B."/>
            <person name="McEwen J.G."/>
            <person name="Puccia R."/>
            <person name="Goldman G.H."/>
            <person name="Felipe M.S."/>
            <person name="Nino-Vega G."/>
            <person name="San-Blas G."/>
            <person name="Taylor J."/>
            <person name="Mendoza L."/>
            <person name="Galagan J."/>
            <person name="Nusbaum C."/>
            <person name="Birren B."/>
        </authorList>
    </citation>
    <scope>NUCLEOTIDE SEQUENCE [LARGE SCALE GENOMIC DNA]</scope>
    <source>
        <strain evidence="2">H88</strain>
    </source>
</reference>
<proteinExistence type="predicted"/>
<dbReference type="EMBL" id="DS990640">
    <property type="protein sequence ID" value="EGC46941.1"/>
    <property type="molecule type" value="Genomic_DNA"/>
</dbReference>
<dbReference type="HOGENOM" id="CLU_2120375_0_0_1"/>
<gene>
    <name evidence="1" type="ORF">HCEG_06156</name>
</gene>
<sequence>MNNNGAPLILPAAKEPFAPCMLRWVKYGERSRVYKCPQSNYYEIQNARTERVEVQNRHCSRYSASPAGPGFGHFGYGMIELSGTPGSTATMVKHVLWQTTYEVASSVTLGSPWL</sequence>
<dbReference type="Proteomes" id="UP000008142">
    <property type="component" value="Unassembled WGS sequence"/>
</dbReference>
<evidence type="ECO:0000313" key="1">
    <source>
        <dbReference type="EMBL" id="EGC46941.1"/>
    </source>
</evidence>
<organism evidence="2">
    <name type="scientific">Ajellomyces capsulatus (strain H88)</name>
    <name type="common">Darling's disease fungus</name>
    <name type="synonym">Histoplasma capsulatum</name>
    <dbReference type="NCBI Taxonomy" id="544711"/>
    <lineage>
        <taxon>Eukaryota</taxon>
        <taxon>Fungi</taxon>
        <taxon>Dikarya</taxon>
        <taxon>Ascomycota</taxon>
        <taxon>Pezizomycotina</taxon>
        <taxon>Eurotiomycetes</taxon>
        <taxon>Eurotiomycetidae</taxon>
        <taxon>Onygenales</taxon>
        <taxon>Ajellomycetaceae</taxon>
        <taxon>Histoplasma</taxon>
    </lineage>
</organism>
<accession>F0UPD5</accession>